<evidence type="ECO:0000256" key="2">
    <source>
        <dbReference type="ARBA" id="ARBA00009865"/>
    </source>
</evidence>
<organism evidence="7 8">
    <name type="scientific">Variimorphobacter saccharofermentans</name>
    <dbReference type="NCBI Taxonomy" id="2755051"/>
    <lineage>
        <taxon>Bacteria</taxon>
        <taxon>Bacillati</taxon>
        <taxon>Bacillota</taxon>
        <taxon>Clostridia</taxon>
        <taxon>Lachnospirales</taxon>
        <taxon>Lachnospiraceae</taxon>
        <taxon>Variimorphobacter</taxon>
    </lineage>
</organism>
<evidence type="ECO:0000256" key="5">
    <source>
        <dbReference type="RuleBase" id="RU361187"/>
    </source>
</evidence>
<dbReference type="PANTHER" id="PTHR43301">
    <property type="entry name" value="ARABINAN ENDO-1,5-ALPHA-L-ARABINOSIDASE"/>
    <property type="match status" value="1"/>
</dbReference>
<accession>A0A839JZ90</accession>
<dbReference type="EMBL" id="JACEGA010000001">
    <property type="protein sequence ID" value="MBB2182528.1"/>
    <property type="molecule type" value="Genomic_DNA"/>
</dbReference>
<reference evidence="7 8" key="1">
    <citation type="submission" date="2020-07" db="EMBL/GenBank/DDBJ databases">
        <title>Characterization and genome sequencing of isolate MD1, a novel member within the family Lachnospiraceae.</title>
        <authorList>
            <person name="Rettenmaier R."/>
            <person name="Di Bello L."/>
            <person name="Zinser C."/>
            <person name="Scheitz K."/>
            <person name="Liebl W."/>
            <person name="Zverlov V."/>
        </authorList>
    </citation>
    <scope>NUCLEOTIDE SEQUENCE [LARGE SCALE GENOMIC DNA]</scope>
    <source>
        <strain evidence="7 8">MD1</strain>
    </source>
</reference>
<evidence type="ECO:0000256" key="4">
    <source>
        <dbReference type="ARBA" id="ARBA00023295"/>
    </source>
</evidence>
<name>A0A839JZ90_9FIRM</name>
<keyword evidence="8" id="KW-1185">Reference proteome</keyword>
<evidence type="ECO:0000256" key="1">
    <source>
        <dbReference type="ARBA" id="ARBA00004834"/>
    </source>
</evidence>
<feature type="domain" description="Extracellular endo-alpha-(1-&gt;5)-L-arabinanase C-terminal" evidence="6">
    <location>
        <begin position="161"/>
        <end position="263"/>
    </location>
</feature>
<evidence type="ECO:0000313" key="7">
    <source>
        <dbReference type="EMBL" id="MBB2182528.1"/>
    </source>
</evidence>
<dbReference type="Gene3D" id="2.115.10.20">
    <property type="entry name" value="Glycosyl hydrolase domain, family 43"/>
    <property type="match status" value="1"/>
</dbReference>
<proteinExistence type="inferred from homology"/>
<dbReference type="SUPFAM" id="SSF75005">
    <property type="entry name" value="Arabinanase/levansucrase/invertase"/>
    <property type="match status" value="1"/>
</dbReference>
<gene>
    <name evidence="7" type="ORF">H0486_06540</name>
</gene>
<dbReference type="GO" id="GO:0004553">
    <property type="term" value="F:hydrolase activity, hydrolyzing O-glycosyl compounds"/>
    <property type="evidence" value="ECO:0007669"/>
    <property type="project" value="InterPro"/>
</dbReference>
<keyword evidence="3 5" id="KW-0378">Hydrolase</keyword>
<evidence type="ECO:0000313" key="8">
    <source>
        <dbReference type="Proteomes" id="UP000574276"/>
    </source>
</evidence>
<sequence length="270" mass="30531">MLLLDRETGLAAEEGIGTCVARRPQWMSGAIEGPYMIYNPDTGYYYLFVSYGSLKTDYNIRVGRSRTITGPFHDINGRDLSDIDDSDNSVGFMIACGYRWNDGVPYMAPGHNSVLRNADGEWFLVYHIREQNFRRTPEPSTMQIRKMFWTPDGWPVASAEPYSGEISQPIPEELLLGHYERIQLTPSLPQGVQCSVPMKLDKDHYYECCSIQGSWSADNDQSVVITYGDRREHLIASAAWDHELNQETIILTGKTDHGIAIWAKKVAPLS</sequence>
<dbReference type="Proteomes" id="UP000574276">
    <property type="component" value="Unassembled WGS sequence"/>
</dbReference>
<dbReference type="Gene3D" id="2.40.128.10">
    <property type="match status" value="1"/>
</dbReference>
<dbReference type="GO" id="GO:0005975">
    <property type="term" value="P:carbohydrate metabolic process"/>
    <property type="evidence" value="ECO:0007669"/>
    <property type="project" value="InterPro"/>
</dbReference>
<evidence type="ECO:0000259" key="6">
    <source>
        <dbReference type="Pfam" id="PF16369"/>
    </source>
</evidence>
<dbReference type="Pfam" id="PF16369">
    <property type="entry name" value="GH43_C"/>
    <property type="match status" value="1"/>
</dbReference>
<keyword evidence="4 5" id="KW-0326">Glycosidase</keyword>
<dbReference type="PANTHER" id="PTHR43301:SF3">
    <property type="entry name" value="ARABINAN ENDO-1,5-ALPHA-L-ARABINOSIDASE A-RELATED"/>
    <property type="match status" value="1"/>
</dbReference>
<protein>
    <submittedName>
        <fullName evidence="7">Glycoside hydrolase family 43 protein</fullName>
    </submittedName>
</protein>
<dbReference type="InterPro" id="IPR032291">
    <property type="entry name" value="Abn2_C"/>
</dbReference>
<comment type="pathway">
    <text evidence="1">Glycan metabolism; L-arabinan degradation.</text>
</comment>
<dbReference type="InterPro" id="IPR050727">
    <property type="entry name" value="GH43_arabinanases"/>
</dbReference>
<dbReference type="AlphaFoldDB" id="A0A839JZ90"/>
<dbReference type="InterPro" id="IPR023296">
    <property type="entry name" value="Glyco_hydro_beta-prop_sf"/>
</dbReference>
<comment type="caution">
    <text evidence="7">The sequence shown here is derived from an EMBL/GenBank/DDBJ whole genome shotgun (WGS) entry which is preliminary data.</text>
</comment>
<dbReference type="Pfam" id="PF04616">
    <property type="entry name" value="Glyco_hydro_43"/>
    <property type="match status" value="1"/>
</dbReference>
<dbReference type="InterPro" id="IPR006710">
    <property type="entry name" value="Glyco_hydro_43"/>
</dbReference>
<evidence type="ECO:0000256" key="3">
    <source>
        <dbReference type="ARBA" id="ARBA00022801"/>
    </source>
</evidence>
<comment type="similarity">
    <text evidence="2 5">Belongs to the glycosyl hydrolase 43 family.</text>
</comment>